<feature type="compositionally biased region" description="Acidic residues" evidence="4">
    <location>
        <begin position="492"/>
        <end position="504"/>
    </location>
</feature>
<dbReference type="OrthoDB" id="129353at2759"/>
<dbReference type="SUPFAM" id="SSF52113">
    <property type="entry name" value="BRCT domain"/>
    <property type="match status" value="1"/>
</dbReference>
<comment type="subcellular location">
    <subcellularLocation>
        <location evidence="1">Nucleus</location>
    </subcellularLocation>
</comment>
<dbReference type="InterPro" id="IPR047252">
    <property type="entry name" value="TP53BP1-like"/>
</dbReference>
<reference evidence="6 7" key="1">
    <citation type="submission" date="2018-06" db="EMBL/GenBank/DDBJ databases">
        <title>Whole genome sequencing of Candida tropicalis (genome annotated by CSBL at Korea University).</title>
        <authorList>
            <person name="Ahn J."/>
        </authorList>
    </citation>
    <scope>NUCLEOTIDE SEQUENCE [LARGE SCALE GENOMIC DNA]</scope>
    <source>
        <strain evidence="6 7">ATCC 20962</strain>
    </source>
</reference>
<dbReference type="Proteomes" id="UP000253472">
    <property type="component" value="Unassembled WGS sequence"/>
</dbReference>
<dbReference type="InterPro" id="IPR036420">
    <property type="entry name" value="BRCT_dom_sf"/>
</dbReference>
<feature type="region of interest" description="Disordered" evidence="4">
    <location>
        <begin position="387"/>
        <end position="415"/>
    </location>
</feature>
<feature type="compositionally biased region" description="Polar residues" evidence="4">
    <location>
        <begin position="1"/>
        <end position="19"/>
    </location>
</feature>
<keyword evidence="2" id="KW-0227">DNA damage</keyword>
<dbReference type="AlphaFoldDB" id="A0A367YHF3"/>
<feature type="compositionally biased region" description="Basic and acidic residues" evidence="4">
    <location>
        <begin position="300"/>
        <end position="311"/>
    </location>
</feature>
<dbReference type="Gene3D" id="3.40.50.10190">
    <property type="entry name" value="BRCT domain"/>
    <property type="match status" value="2"/>
</dbReference>
<evidence type="ECO:0000256" key="4">
    <source>
        <dbReference type="SAM" id="MobiDB-lite"/>
    </source>
</evidence>
<feature type="region of interest" description="Disordered" evidence="4">
    <location>
        <begin position="492"/>
        <end position="552"/>
    </location>
</feature>
<dbReference type="EMBL" id="QLNQ01000021">
    <property type="protein sequence ID" value="RCK65110.1"/>
    <property type="molecule type" value="Genomic_DNA"/>
</dbReference>
<evidence type="ECO:0000256" key="2">
    <source>
        <dbReference type="ARBA" id="ARBA00022763"/>
    </source>
</evidence>
<dbReference type="PANTHER" id="PTHR15321">
    <property type="entry name" value="TUMOR SUPPRESSOR P53-BINDING PROTEIN 1"/>
    <property type="match status" value="1"/>
</dbReference>
<dbReference type="InterPro" id="IPR047250">
    <property type="entry name" value="BRCT_p53bp1-like_rpt2"/>
</dbReference>
<evidence type="ECO:0000259" key="5">
    <source>
        <dbReference type="PROSITE" id="PS50172"/>
    </source>
</evidence>
<feature type="domain" description="BRCT" evidence="5">
    <location>
        <begin position="870"/>
        <end position="983"/>
    </location>
</feature>
<feature type="region of interest" description="Disordered" evidence="4">
    <location>
        <begin position="1"/>
        <end position="94"/>
    </location>
</feature>
<organism evidence="6 7">
    <name type="scientific">Candida viswanathii</name>
    <dbReference type="NCBI Taxonomy" id="5486"/>
    <lineage>
        <taxon>Eukaryota</taxon>
        <taxon>Fungi</taxon>
        <taxon>Dikarya</taxon>
        <taxon>Ascomycota</taxon>
        <taxon>Saccharomycotina</taxon>
        <taxon>Pichiomycetes</taxon>
        <taxon>Debaryomycetaceae</taxon>
        <taxon>Candida/Lodderomyces clade</taxon>
        <taxon>Candida</taxon>
    </lineage>
</organism>
<dbReference type="CDD" id="cd17745">
    <property type="entry name" value="BRCT_p53bp1_rpt1"/>
    <property type="match status" value="1"/>
</dbReference>
<dbReference type="Pfam" id="PF08605">
    <property type="entry name" value="Rad9_Rad53_bind"/>
    <property type="match status" value="1"/>
</dbReference>
<gene>
    <name evidence="6" type="primary">RAD9</name>
    <name evidence="6" type="ORF">Cantr_00666</name>
</gene>
<accession>A0A367YHF3</accession>
<comment type="caution">
    <text evidence="6">The sequence shown here is derived from an EMBL/GenBank/DDBJ whole genome shotgun (WGS) entry which is preliminary data.</text>
</comment>
<dbReference type="InterPro" id="IPR013914">
    <property type="entry name" value="Rad9_Rad53-bd_dom_fun"/>
</dbReference>
<proteinExistence type="predicted"/>
<dbReference type="GO" id="GO:0000077">
    <property type="term" value="P:DNA damage checkpoint signaling"/>
    <property type="evidence" value="ECO:0007669"/>
    <property type="project" value="TreeGrafter"/>
</dbReference>
<dbReference type="STRING" id="5486.A0A367YHF3"/>
<dbReference type="GO" id="GO:0042393">
    <property type="term" value="F:histone binding"/>
    <property type="evidence" value="ECO:0007669"/>
    <property type="project" value="TreeGrafter"/>
</dbReference>
<keyword evidence="3" id="KW-0539">Nucleus</keyword>
<dbReference type="PANTHER" id="PTHR15321:SF3">
    <property type="entry name" value="TP53-BINDING PROTEIN 1"/>
    <property type="match status" value="1"/>
</dbReference>
<feature type="region of interest" description="Disordered" evidence="4">
    <location>
        <begin position="440"/>
        <end position="476"/>
    </location>
</feature>
<feature type="compositionally biased region" description="Acidic residues" evidence="4">
    <location>
        <begin position="440"/>
        <end position="452"/>
    </location>
</feature>
<evidence type="ECO:0000256" key="1">
    <source>
        <dbReference type="ARBA" id="ARBA00004123"/>
    </source>
</evidence>
<keyword evidence="7" id="KW-1185">Reference proteome</keyword>
<evidence type="ECO:0000256" key="3">
    <source>
        <dbReference type="ARBA" id="ARBA00023242"/>
    </source>
</evidence>
<dbReference type="GO" id="GO:0045944">
    <property type="term" value="P:positive regulation of transcription by RNA polymerase II"/>
    <property type="evidence" value="ECO:0007669"/>
    <property type="project" value="TreeGrafter"/>
</dbReference>
<dbReference type="InterPro" id="IPR047249">
    <property type="entry name" value="BRCT_p53bp1-like_rpt1"/>
</dbReference>
<evidence type="ECO:0000313" key="6">
    <source>
        <dbReference type="EMBL" id="RCK65110.1"/>
    </source>
</evidence>
<dbReference type="GO" id="GO:0005634">
    <property type="term" value="C:nucleus"/>
    <property type="evidence" value="ECO:0007669"/>
    <property type="project" value="UniProtKB-SubCell"/>
</dbReference>
<feature type="compositionally biased region" description="Basic and acidic residues" evidence="4">
    <location>
        <begin position="400"/>
        <end position="415"/>
    </location>
</feature>
<dbReference type="PROSITE" id="PS50172">
    <property type="entry name" value="BRCT"/>
    <property type="match status" value="1"/>
</dbReference>
<name>A0A367YHF3_9ASCO</name>
<feature type="region of interest" description="Disordered" evidence="4">
    <location>
        <begin position="194"/>
        <end position="331"/>
    </location>
</feature>
<feature type="compositionally biased region" description="Polar residues" evidence="4">
    <location>
        <begin position="270"/>
        <end position="299"/>
    </location>
</feature>
<evidence type="ECO:0000313" key="7">
    <source>
        <dbReference type="Proteomes" id="UP000253472"/>
    </source>
</evidence>
<protein>
    <submittedName>
        <fullName evidence="6">DNA repair protein RAD9</fullName>
    </submittedName>
</protein>
<sequence length="985" mass="111197">METEVDSQSQPQSSLNSDSLVFKPTKHRAAPRISQDESDENMDHNERLLSTAADTQPDETKLVDEEPTEIDGEQDKDSASPFAKQLKEMLQNNDQEYKSRQKFLASYSQDTQVIAGDTQVLGDTQVIRRAPESLALADTQVIPVEIDRTAVKNGRTALADTQVIPKEDLQLNHETKDTNTNGTFFTLDSDIMEETQPDDVPDTEQTTKRLPDTQVIGNRRRDTPVLLGTLEDTETETQDDSLIIRPPESQPAGNSLADTQVIRPRDDSQRIPQPQTENNAKSQPQVLNTQEFSNLSLSESPEKDDTEIHTDNDEETVKEETVMSYDDSVSNHRLKRRLPQSPRKLKRSNTENIPALNHLSVSTPTVLKNDVLRQRSVPLVLASPEVTSGVTSSSPLKHKSIPEDEKSIHTDRVEGDTSNIDIEVFPSSPNKIARILFEEEHEPSELDESDDELQYKSSKAKKDKSPPDLDIVEISDNGRKINKDDLESFLVDVDDDDGDSDDPLDATYELGPLDGLIRPKPRTKNVLPSQSKSTTADDSQIDESTEPHIHRVEASDTLTELDIVNEEAVWALANLKMYPGLRVKEYQDGLSVQFLDDMTFVKPSDLNYLDIRIGDTVSVREDNHKYVVTGLSKLDSFKGISCMRGYNVVHLQRNRKKKKRNTEEITVMLSRCFMELSDWIKHQERCLLIVGHRDILKEEPGIPKAIKSRTLSRHASDINPEPLESQLFQGKLFFMTSIEGERKDVLKLTIEKNGGELWDRDINELFQFKQSEELVYLASESLSDFKFVALIANSHCRKAKYLQTLALGWPILLDRFIDDAVANAANLHSWHNYLLPSGVSTKLNTIKSCDVFKFRTNFNNGGLIKDQMGLNNRLLKDCNLAILQSKSINSEILDTCRFIFHAFGAKTLDYYTKTDEIAAAIKGSDSLMIFDDNHKISKLLANWNAKPGRKSKSKSVAVKVIDWEWVVQCVINETILEAETFTIHI</sequence>
<dbReference type="InterPro" id="IPR001357">
    <property type="entry name" value="BRCT_dom"/>
</dbReference>
<feature type="compositionally biased region" description="Polar residues" evidence="4">
    <location>
        <begin position="526"/>
        <end position="538"/>
    </location>
</feature>
<dbReference type="CDD" id="cd17724">
    <property type="entry name" value="BRCT_p53bp1_rpt2"/>
    <property type="match status" value="1"/>
</dbReference>